<sequence length="147" mass="16763">MGGRGTVRKRIEELIEQHRDVRSAVARLTALLDLPYHDAEPHLYAARSDIGRRVMRCLKFQDEVVLAPLHERGLLSRIPCSASIESRTRELRLLYSAHIVDWTAGAIAKDWPGYIASAKRLNMLLHELTALKETQLYPEAIRLLDRA</sequence>
<proteinExistence type="predicted"/>
<dbReference type="Proteomes" id="UP000072867">
    <property type="component" value="Unassembled WGS sequence"/>
</dbReference>
<accession>A0A147HXQ7</accession>
<comment type="caution">
    <text evidence="1">The sequence shown here is derived from an EMBL/GenBank/DDBJ whole genome shotgun (WGS) entry which is preliminary data.</text>
</comment>
<dbReference type="EMBL" id="LDTD01000063">
    <property type="protein sequence ID" value="KTT69681.1"/>
    <property type="molecule type" value="Genomic_DNA"/>
</dbReference>
<protein>
    <submittedName>
        <fullName evidence="1">Uncharacterized protein</fullName>
    </submittedName>
</protein>
<evidence type="ECO:0000313" key="1">
    <source>
        <dbReference type="EMBL" id="KTT69681.1"/>
    </source>
</evidence>
<dbReference type="STRING" id="33051.SB4_02155"/>
<reference evidence="1 2" key="1">
    <citation type="journal article" date="2016" name="Front. Microbiol.">
        <title>Genomic Resource of Rice Seed Associated Bacteria.</title>
        <authorList>
            <person name="Midha S."/>
            <person name="Bansal K."/>
            <person name="Sharma S."/>
            <person name="Kumar N."/>
            <person name="Patil P.P."/>
            <person name="Chaudhry V."/>
            <person name="Patil P.B."/>
        </authorList>
    </citation>
    <scope>NUCLEOTIDE SEQUENCE [LARGE SCALE GENOMIC DNA]</scope>
    <source>
        <strain evidence="1 2">NS319</strain>
    </source>
</reference>
<evidence type="ECO:0000313" key="2">
    <source>
        <dbReference type="Proteomes" id="UP000072867"/>
    </source>
</evidence>
<dbReference type="PATRIC" id="fig|33051.3.peg.3118"/>
<name>A0A147HXQ7_9SPHN</name>
<organism evidence="1 2">
    <name type="scientific">Sphingomonas sanguinis</name>
    <dbReference type="NCBI Taxonomy" id="33051"/>
    <lineage>
        <taxon>Bacteria</taxon>
        <taxon>Pseudomonadati</taxon>
        <taxon>Pseudomonadota</taxon>
        <taxon>Alphaproteobacteria</taxon>
        <taxon>Sphingomonadales</taxon>
        <taxon>Sphingomonadaceae</taxon>
        <taxon>Sphingomonas</taxon>
    </lineage>
</organism>
<dbReference type="AlphaFoldDB" id="A0A147HXQ7"/>
<gene>
    <name evidence="1" type="ORF">NS319_09755</name>
</gene>